<accession>F6EER7</accession>
<dbReference type="OrthoDB" id="9876146at2"/>
<dbReference type="RefSeq" id="WP_013807216.1">
    <property type="nucleotide sequence ID" value="NC_015564.1"/>
</dbReference>
<proteinExistence type="predicted"/>
<organism evidence="2 3">
    <name type="scientific">Hoyosella subflava (strain DSM 45089 / JCM 17490 / NBRC 109087 / DQS3-9A1)</name>
    <name type="common">Amycolicicoccus subflavus</name>
    <dbReference type="NCBI Taxonomy" id="443218"/>
    <lineage>
        <taxon>Bacteria</taxon>
        <taxon>Bacillati</taxon>
        <taxon>Actinomycetota</taxon>
        <taxon>Actinomycetes</taxon>
        <taxon>Mycobacteriales</taxon>
        <taxon>Hoyosellaceae</taxon>
        <taxon>Hoyosella</taxon>
    </lineage>
</organism>
<dbReference type="HOGENOM" id="CLU_2821640_0_0_11"/>
<evidence type="ECO:0000256" key="1">
    <source>
        <dbReference type="SAM" id="SignalP"/>
    </source>
</evidence>
<dbReference type="Proteomes" id="UP000009235">
    <property type="component" value="Chromosome"/>
</dbReference>
<evidence type="ECO:0000313" key="2">
    <source>
        <dbReference type="EMBL" id="AEF40867.1"/>
    </source>
</evidence>
<keyword evidence="1" id="KW-0732">Signal</keyword>
<dbReference type="EMBL" id="CP002786">
    <property type="protein sequence ID" value="AEF40867.1"/>
    <property type="molecule type" value="Genomic_DNA"/>
</dbReference>
<dbReference type="KEGG" id="asd:AS9A_2420"/>
<gene>
    <name evidence="2" type="ordered locus">AS9A_2420</name>
</gene>
<evidence type="ECO:0000313" key="3">
    <source>
        <dbReference type="Proteomes" id="UP000009235"/>
    </source>
</evidence>
<name>F6EER7_HOYSD</name>
<reference evidence="2 3" key="1">
    <citation type="journal article" date="2011" name="J. Bacteriol.">
        <title>Complete genome sequence of Amycolicicoccus subflavus DQS3-9A1T, an actinomycete isolated from crude oil-polluted soil.</title>
        <authorList>
            <person name="Cai M."/>
            <person name="Chen W.M."/>
            <person name="Nie Y."/>
            <person name="Chi C.Q."/>
            <person name="Wang Y.N."/>
            <person name="Tang Y.Q."/>
            <person name="Li G.Y."/>
            <person name="Wu X.L."/>
        </authorList>
    </citation>
    <scope>NUCLEOTIDE SEQUENCE [LARGE SCALE GENOMIC DNA]</scope>
    <source>
        <strain evidence="3">DSM 45089 / DQS3-9A1</strain>
    </source>
</reference>
<feature type="signal peptide" evidence="1">
    <location>
        <begin position="1"/>
        <end position="30"/>
    </location>
</feature>
<protein>
    <recommendedName>
        <fullName evidence="4">Secreted protein</fullName>
    </recommendedName>
</protein>
<dbReference type="AlphaFoldDB" id="F6EER7"/>
<keyword evidence="3" id="KW-1185">Reference proteome</keyword>
<evidence type="ECO:0008006" key="4">
    <source>
        <dbReference type="Google" id="ProtNLM"/>
    </source>
</evidence>
<feature type="chain" id="PRO_5003333509" description="Secreted protein" evidence="1">
    <location>
        <begin position="31"/>
        <end position="66"/>
    </location>
</feature>
<sequence>MALKQRIGQFMIVGALAAGVTIGAPAVASAAPEMWPHPHFCVYPGGFGTQWEVSFFRVTLFTTPCI</sequence>